<dbReference type="RefSeq" id="WP_139226618.1">
    <property type="nucleotide sequence ID" value="NZ_FPAG01000003.1"/>
</dbReference>
<dbReference type="EMBL" id="FPAG01000003">
    <property type="protein sequence ID" value="SFS64357.1"/>
    <property type="molecule type" value="Genomic_DNA"/>
</dbReference>
<feature type="transmembrane region" description="Helical" evidence="1">
    <location>
        <begin position="46"/>
        <end position="65"/>
    </location>
</feature>
<dbReference type="OrthoDB" id="1247025at2"/>
<dbReference type="AlphaFoldDB" id="A0A1I6RI13"/>
<sequence length="240" mass="27264">MKRNHLDEHIKKSLEVRSIEPGERTWSRLNEMLDAEQTVVPSRKRAYYWVAALLVVALLSSVFLFKPTTEEGAIEVVDVTEDVPAGTDSANEKMKEVPVKEREFVVVDTKDSKSPIERKNQKLKSNPRVPNKIIDTSKELVVAVEYEQSEEDKKVDEVVSKIVAMSENNEVTDAELEALLMQAQKDIRKNHIIKHTDSLSAMALLLEAETKLDQSFKEKVFDALKESFVKVKTAVAERNQ</sequence>
<accession>A0A1I6RI13</accession>
<organism evidence="2 3">
    <name type="scientific">Zhouia amylolytica</name>
    <dbReference type="NCBI Taxonomy" id="376730"/>
    <lineage>
        <taxon>Bacteria</taxon>
        <taxon>Pseudomonadati</taxon>
        <taxon>Bacteroidota</taxon>
        <taxon>Flavobacteriia</taxon>
        <taxon>Flavobacteriales</taxon>
        <taxon>Flavobacteriaceae</taxon>
        <taxon>Zhouia</taxon>
    </lineage>
</organism>
<protein>
    <submittedName>
        <fullName evidence="2">Uncharacterized protein</fullName>
    </submittedName>
</protein>
<dbReference type="Proteomes" id="UP000183209">
    <property type="component" value="Unassembled WGS sequence"/>
</dbReference>
<evidence type="ECO:0000256" key="1">
    <source>
        <dbReference type="SAM" id="Phobius"/>
    </source>
</evidence>
<reference evidence="2 3" key="1">
    <citation type="submission" date="2016-10" db="EMBL/GenBank/DDBJ databases">
        <authorList>
            <person name="de Groot N.N."/>
        </authorList>
    </citation>
    <scope>NUCLEOTIDE SEQUENCE [LARGE SCALE GENOMIC DNA]</scope>
    <source>
        <strain evidence="2 3">CGMCC 1.6114</strain>
    </source>
</reference>
<keyword evidence="1" id="KW-0812">Transmembrane</keyword>
<keyword evidence="1" id="KW-0472">Membrane</keyword>
<evidence type="ECO:0000313" key="3">
    <source>
        <dbReference type="Proteomes" id="UP000183209"/>
    </source>
</evidence>
<name>A0A1I6RI13_9FLAO</name>
<gene>
    <name evidence="2" type="ORF">SAMN04487906_1091</name>
</gene>
<keyword evidence="1" id="KW-1133">Transmembrane helix</keyword>
<evidence type="ECO:0000313" key="2">
    <source>
        <dbReference type="EMBL" id="SFS64357.1"/>
    </source>
</evidence>
<proteinExistence type="predicted"/>